<evidence type="ECO:0000313" key="3">
    <source>
        <dbReference type="Proteomes" id="UP000322873"/>
    </source>
</evidence>
<proteinExistence type="predicted"/>
<feature type="compositionally biased region" description="Low complexity" evidence="1">
    <location>
        <begin position="141"/>
        <end position="153"/>
    </location>
</feature>
<keyword evidence="3" id="KW-1185">Reference proteome</keyword>
<accession>A0A5M9JBM3</accession>
<dbReference type="EMBL" id="VICG01000013">
    <property type="protein sequence ID" value="KAA8565773.1"/>
    <property type="molecule type" value="Genomic_DNA"/>
</dbReference>
<feature type="region of interest" description="Disordered" evidence="1">
    <location>
        <begin position="98"/>
        <end position="193"/>
    </location>
</feature>
<feature type="compositionally biased region" description="Low complexity" evidence="1">
    <location>
        <begin position="107"/>
        <end position="125"/>
    </location>
</feature>
<feature type="compositionally biased region" description="Polar residues" evidence="1">
    <location>
        <begin position="165"/>
        <end position="190"/>
    </location>
</feature>
<evidence type="ECO:0000256" key="1">
    <source>
        <dbReference type="SAM" id="MobiDB-lite"/>
    </source>
</evidence>
<gene>
    <name evidence="2" type="ORF">EYC84_009603</name>
</gene>
<organism evidence="2 3">
    <name type="scientific">Monilinia fructicola</name>
    <name type="common">Brown rot fungus</name>
    <name type="synonym">Ciboria fructicola</name>
    <dbReference type="NCBI Taxonomy" id="38448"/>
    <lineage>
        <taxon>Eukaryota</taxon>
        <taxon>Fungi</taxon>
        <taxon>Dikarya</taxon>
        <taxon>Ascomycota</taxon>
        <taxon>Pezizomycotina</taxon>
        <taxon>Leotiomycetes</taxon>
        <taxon>Helotiales</taxon>
        <taxon>Sclerotiniaceae</taxon>
        <taxon>Monilinia</taxon>
    </lineage>
</organism>
<evidence type="ECO:0000313" key="2">
    <source>
        <dbReference type="EMBL" id="KAA8565773.1"/>
    </source>
</evidence>
<feature type="region of interest" description="Disordered" evidence="1">
    <location>
        <begin position="34"/>
        <end position="78"/>
    </location>
</feature>
<dbReference type="Proteomes" id="UP000322873">
    <property type="component" value="Unassembled WGS sequence"/>
</dbReference>
<comment type="caution">
    <text evidence="2">The sequence shown here is derived from an EMBL/GenBank/DDBJ whole genome shotgun (WGS) entry which is preliminary data.</text>
</comment>
<protein>
    <submittedName>
        <fullName evidence="2">Uncharacterized protein</fullName>
    </submittedName>
</protein>
<dbReference type="AlphaFoldDB" id="A0A5M9JBM3"/>
<name>A0A5M9JBM3_MONFR</name>
<reference evidence="2 3" key="1">
    <citation type="submission" date="2019-06" db="EMBL/GenBank/DDBJ databases">
        <title>Genome Sequence of the Brown Rot Fungal Pathogen Monilinia fructicola.</title>
        <authorList>
            <person name="De Miccolis Angelini R.M."/>
            <person name="Landi L."/>
            <person name="Abate D."/>
            <person name="Pollastro S."/>
            <person name="Romanazzi G."/>
            <person name="Faretra F."/>
        </authorList>
    </citation>
    <scope>NUCLEOTIDE SEQUENCE [LARGE SCALE GENOMIC DNA]</scope>
    <source>
        <strain evidence="2 3">Mfrc123</strain>
    </source>
</reference>
<sequence length="224" mass="24631">MSVFVLSYYQMRWHYWGKYLTITPKPEELRRTYSVDSTDGSNGGSTGICLPHQPQKATLRPSKFIEGPPLTSTAPNLAQSDEHLQIILLEMDSYEYSRNSQRKSKSRTSSSSSSNSNSSHSHTSSVPFFMSASSKRMSHDSSPFTSPPSTSASNKRSSGVRASLDMSNPFTTASSSDNTPGRSRGSTIGSINGPGFLDEGAIRDAQLFWIENQRPIESLESWEG</sequence>
<dbReference type="VEuPathDB" id="FungiDB:MFRU_006g03160"/>